<keyword evidence="4" id="KW-1185">Reference proteome</keyword>
<reference evidence="3 4" key="1">
    <citation type="submission" date="2018-11" db="EMBL/GenBank/DDBJ databases">
        <authorList>
            <consortium name="Pathogen Informatics"/>
        </authorList>
    </citation>
    <scope>NUCLEOTIDE SEQUENCE [LARGE SCALE GENOMIC DNA]</scope>
    <source>
        <strain>Denwood</strain>
        <strain evidence="4">Zambia</strain>
    </source>
</reference>
<feature type="region of interest" description="Disordered" evidence="1">
    <location>
        <begin position="61"/>
        <end position="80"/>
    </location>
</feature>
<evidence type="ECO:0000313" key="3">
    <source>
        <dbReference type="EMBL" id="VDP84519.1"/>
    </source>
</evidence>
<sequence length="80" mass="8769">MKRRAGDVRVSQEKLVLSISVLLSRIGGLCSLSIGLTAAFIVELIEFTYRLVTTERSNIRHNKSKDHKIDSNNISGGAAI</sequence>
<accession>A0A3P8KUM1</accession>
<organism evidence="3 4">
    <name type="scientific">Schistosoma mattheei</name>
    <dbReference type="NCBI Taxonomy" id="31246"/>
    <lineage>
        <taxon>Eukaryota</taxon>
        <taxon>Metazoa</taxon>
        <taxon>Spiralia</taxon>
        <taxon>Lophotrochozoa</taxon>
        <taxon>Platyhelminthes</taxon>
        <taxon>Trematoda</taxon>
        <taxon>Digenea</taxon>
        <taxon>Strigeidida</taxon>
        <taxon>Schistosomatoidea</taxon>
        <taxon>Schistosomatidae</taxon>
        <taxon>Schistosoma</taxon>
    </lineage>
</organism>
<name>A0A3P8KUM1_9TREM</name>
<dbReference type="EMBL" id="UZAL01046836">
    <property type="protein sequence ID" value="VDP84519.1"/>
    <property type="molecule type" value="Genomic_DNA"/>
</dbReference>
<proteinExistence type="predicted"/>
<keyword evidence="2" id="KW-0812">Transmembrane</keyword>
<keyword evidence="2" id="KW-1133">Transmembrane helix</keyword>
<evidence type="ECO:0000256" key="1">
    <source>
        <dbReference type="SAM" id="MobiDB-lite"/>
    </source>
</evidence>
<protein>
    <submittedName>
        <fullName evidence="3">Uncharacterized protein</fullName>
    </submittedName>
</protein>
<feature type="transmembrane region" description="Helical" evidence="2">
    <location>
        <begin position="21"/>
        <end position="42"/>
    </location>
</feature>
<evidence type="ECO:0000313" key="4">
    <source>
        <dbReference type="Proteomes" id="UP000269396"/>
    </source>
</evidence>
<dbReference type="AlphaFoldDB" id="A0A3P8KUM1"/>
<keyword evidence="2" id="KW-0472">Membrane</keyword>
<evidence type="ECO:0000256" key="2">
    <source>
        <dbReference type="SAM" id="Phobius"/>
    </source>
</evidence>
<gene>
    <name evidence="3" type="ORF">SMTD_LOCUS21268</name>
</gene>
<dbReference type="Proteomes" id="UP000269396">
    <property type="component" value="Unassembled WGS sequence"/>
</dbReference>
<feature type="compositionally biased region" description="Polar residues" evidence="1">
    <location>
        <begin position="71"/>
        <end position="80"/>
    </location>
</feature>